<evidence type="ECO:0000256" key="8">
    <source>
        <dbReference type="ARBA" id="ARBA00022676"/>
    </source>
</evidence>
<dbReference type="PANTHER" id="PTHR32315">
    <property type="entry name" value="ADENINE PHOSPHORIBOSYLTRANSFERASE"/>
    <property type="match status" value="1"/>
</dbReference>
<dbReference type="SUPFAM" id="SSF53271">
    <property type="entry name" value="PRTase-like"/>
    <property type="match status" value="1"/>
</dbReference>
<comment type="subunit">
    <text evidence="11">Homodimer.</text>
</comment>
<dbReference type="InterPro" id="IPR005764">
    <property type="entry name" value="Ade_phspho_trans"/>
</dbReference>
<dbReference type="HAMAP" id="MF_00004">
    <property type="entry name" value="Aden_phosphoribosyltr"/>
    <property type="match status" value="1"/>
</dbReference>
<evidence type="ECO:0000313" key="13">
    <source>
        <dbReference type="EMBL" id="HIT76108.1"/>
    </source>
</evidence>
<proteinExistence type="inferred from homology"/>
<organism evidence="13 14">
    <name type="scientific">Candidatus Avipropionibacterium avicola</name>
    <dbReference type="NCBI Taxonomy" id="2840701"/>
    <lineage>
        <taxon>Bacteria</taxon>
        <taxon>Bacillati</taxon>
        <taxon>Actinomycetota</taxon>
        <taxon>Actinomycetes</taxon>
        <taxon>Propionibacteriales</taxon>
        <taxon>Propionibacteriaceae</taxon>
        <taxon>Propionibacteriaceae incertae sedis</taxon>
        <taxon>Candidatus Avipropionibacterium</taxon>
    </lineage>
</organism>
<dbReference type="Gene3D" id="3.40.50.2020">
    <property type="match status" value="1"/>
</dbReference>
<dbReference type="GO" id="GO:0044209">
    <property type="term" value="P:AMP salvage"/>
    <property type="evidence" value="ECO:0007669"/>
    <property type="project" value="UniProtKB-UniRule"/>
</dbReference>
<keyword evidence="8 11" id="KW-0328">Glycosyltransferase</keyword>
<dbReference type="GO" id="GO:0005737">
    <property type="term" value="C:cytoplasm"/>
    <property type="evidence" value="ECO:0007669"/>
    <property type="project" value="UniProtKB-SubCell"/>
</dbReference>
<evidence type="ECO:0000256" key="5">
    <source>
        <dbReference type="ARBA" id="ARBA00008391"/>
    </source>
</evidence>
<reference evidence="13" key="1">
    <citation type="submission" date="2020-10" db="EMBL/GenBank/DDBJ databases">
        <authorList>
            <person name="Gilroy R."/>
        </authorList>
    </citation>
    <scope>NUCLEOTIDE SEQUENCE</scope>
    <source>
        <strain evidence="13">ChiGjej1B1-24693</strain>
    </source>
</reference>
<dbReference type="InterPro" id="IPR029057">
    <property type="entry name" value="PRTase-like"/>
</dbReference>
<dbReference type="FunFam" id="3.40.50.2020:FF:000021">
    <property type="entry name" value="Adenine phosphoribosyltransferase"/>
    <property type="match status" value="1"/>
</dbReference>
<dbReference type="EMBL" id="DVLP01000323">
    <property type="protein sequence ID" value="HIT76108.1"/>
    <property type="molecule type" value="Genomic_DNA"/>
</dbReference>
<dbReference type="EC" id="2.4.2.7" evidence="6 11"/>
<protein>
    <recommendedName>
        <fullName evidence="6 11">Adenine phosphoribosyltransferase</fullName>
        <shortName evidence="11">APRT</shortName>
        <ecNumber evidence="6 11">2.4.2.7</ecNumber>
    </recommendedName>
</protein>
<evidence type="ECO:0000256" key="9">
    <source>
        <dbReference type="ARBA" id="ARBA00022679"/>
    </source>
</evidence>
<dbReference type="NCBIfam" id="NF002634">
    <property type="entry name" value="PRK02304.1-3"/>
    <property type="match status" value="1"/>
</dbReference>
<feature type="domain" description="Phosphoribosyltransferase" evidence="12">
    <location>
        <begin position="53"/>
        <end position="156"/>
    </location>
</feature>
<evidence type="ECO:0000259" key="12">
    <source>
        <dbReference type="Pfam" id="PF00156"/>
    </source>
</evidence>
<sequence length="181" mass="18291">MSTSVESPAEVVDGLVRTVPDFPKPGIEFYDIAPVLASARGLKASVDALIGACPLEVDVVVGVEARGFIVGAPVAIGIGSGFVPVRKPGKLPGPVISHSYTLEYGEATLAVQQDAFEAGARVLLVDDVLATGGTIAAAAALTEQLGGVVVGVSVLLELAGLGGRENLRRAGLGDVHAVVTR</sequence>
<comment type="caution">
    <text evidence="13">The sequence shown here is derived from an EMBL/GenBank/DDBJ whole genome shotgun (WGS) entry which is preliminary data.</text>
</comment>
<gene>
    <name evidence="11" type="primary">apt</name>
    <name evidence="13" type="ORF">IAA98_11015</name>
</gene>
<dbReference type="GO" id="GO:0006168">
    <property type="term" value="P:adenine salvage"/>
    <property type="evidence" value="ECO:0007669"/>
    <property type="project" value="InterPro"/>
</dbReference>
<comment type="similarity">
    <text evidence="5 11">Belongs to the purine/pyrimidine phosphoribosyltransferase family.</text>
</comment>
<evidence type="ECO:0000313" key="14">
    <source>
        <dbReference type="Proteomes" id="UP000886842"/>
    </source>
</evidence>
<dbReference type="GO" id="GO:0003999">
    <property type="term" value="F:adenine phosphoribosyltransferase activity"/>
    <property type="evidence" value="ECO:0007669"/>
    <property type="project" value="UniProtKB-UniRule"/>
</dbReference>
<accession>A0A9D1H016</accession>
<comment type="pathway">
    <text evidence="4 11">Purine metabolism; AMP biosynthesis via salvage pathway; AMP from adenine: step 1/1.</text>
</comment>
<dbReference type="GO" id="GO:0016208">
    <property type="term" value="F:AMP binding"/>
    <property type="evidence" value="ECO:0007669"/>
    <property type="project" value="TreeGrafter"/>
</dbReference>
<keyword evidence="10 11" id="KW-0660">Purine salvage</keyword>
<evidence type="ECO:0000256" key="7">
    <source>
        <dbReference type="ARBA" id="ARBA00022490"/>
    </source>
</evidence>
<evidence type="ECO:0000256" key="11">
    <source>
        <dbReference type="HAMAP-Rule" id="MF_00004"/>
    </source>
</evidence>
<evidence type="ECO:0000256" key="10">
    <source>
        <dbReference type="ARBA" id="ARBA00022726"/>
    </source>
</evidence>
<dbReference type="NCBIfam" id="NF002636">
    <property type="entry name" value="PRK02304.1-5"/>
    <property type="match status" value="1"/>
</dbReference>
<dbReference type="InterPro" id="IPR000836">
    <property type="entry name" value="PRTase_dom"/>
</dbReference>
<dbReference type="InterPro" id="IPR050054">
    <property type="entry name" value="UPRTase/APRTase"/>
</dbReference>
<comment type="function">
    <text evidence="2 11">Catalyzes a salvage reaction resulting in the formation of AMP, that is energically less costly than de novo synthesis.</text>
</comment>
<evidence type="ECO:0000256" key="4">
    <source>
        <dbReference type="ARBA" id="ARBA00004659"/>
    </source>
</evidence>
<dbReference type="AlphaFoldDB" id="A0A9D1H016"/>
<dbReference type="Pfam" id="PF00156">
    <property type="entry name" value="Pribosyltran"/>
    <property type="match status" value="1"/>
</dbReference>
<dbReference type="PANTHER" id="PTHR32315:SF3">
    <property type="entry name" value="ADENINE PHOSPHORIBOSYLTRANSFERASE"/>
    <property type="match status" value="1"/>
</dbReference>
<keyword evidence="7 11" id="KW-0963">Cytoplasm</keyword>
<comment type="catalytic activity">
    <reaction evidence="1 11">
        <text>AMP + diphosphate = 5-phospho-alpha-D-ribose 1-diphosphate + adenine</text>
        <dbReference type="Rhea" id="RHEA:16609"/>
        <dbReference type="ChEBI" id="CHEBI:16708"/>
        <dbReference type="ChEBI" id="CHEBI:33019"/>
        <dbReference type="ChEBI" id="CHEBI:58017"/>
        <dbReference type="ChEBI" id="CHEBI:456215"/>
        <dbReference type="EC" id="2.4.2.7"/>
    </reaction>
</comment>
<dbReference type="GO" id="GO:0006166">
    <property type="term" value="P:purine ribonucleoside salvage"/>
    <property type="evidence" value="ECO:0007669"/>
    <property type="project" value="UniProtKB-KW"/>
</dbReference>
<evidence type="ECO:0000256" key="6">
    <source>
        <dbReference type="ARBA" id="ARBA00011893"/>
    </source>
</evidence>
<dbReference type="GO" id="GO:0002055">
    <property type="term" value="F:adenine binding"/>
    <property type="evidence" value="ECO:0007669"/>
    <property type="project" value="TreeGrafter"/>
</dbReference>
<comment type="subcellular location">
    <subcellularLocation>
        <location evidence="3 11">Cytoplasm</location>
    </subcellularLocation>
</comment>
<keyword evidence="9 11" id="KW-0808">Transferase</keyword>
<dbReference type="Proteomes" id="UP000886842">
    <property type="component" value="Unassembled WGS sequence"/>
</dbReference>
<name>A0A9D1H016_9ACTN</name>
<evidence type="ECO:0000256" key="3">
    <source>
        <dbReference type="ARBA" id="ARBA00004496"/>
    </source>
</evidence>
<dbReference type="CDD" id="cd06223">
    <property type="entry name" value="PRTases_typeI"/>
    <property type="match status" value="1"/>
</dbReference>
<reference evidence="13" key="2">
    <citation type="journal article" date="2021" name="PeerJ">
        <title>Extensive microbial diversity within the chicken gut microbiome revealed by metagenomics and culture.</title>
        <authorList>
            <person name="Gilroy R."/>
            <person name="Ravi A."/>
            <person name="Getino M."/>
            <person name="Pursley I."/>
            <person name="Horton D.L."/>
            <person name="Alikhan N.F."/>
            <person name="Baker D."/>
            <person name="Gharbi K."/>
            <person name="Hall N."/>
            <person name="Watson M."/>
            <person name="Adriaenssens E.M."/>
            <person name="Foster-Nyarko E."/>
            <person name="Jarju S."/>
            <person name="Secka A."/>
            <person name="Antonio M."/>
            <person name="Oren A."/>
            <person name="Chaudhuri R.R."/>
            <person name="La Ragione R."/>
            <person name="Hildebrand F."/>
            <person name="Pallen M.J."/>
        </authorList>
    </citation>
    <scope>NUCLEOTIDE SEQUENCE</scope>
    <source>
        <strain evidence="13">ChiGjej1B1-24693</strain>
    </source>
</reference>
<evidence type="ECO:0000256" key="1">
    <source>
        <dbReference type="ARBA" id="ARBA00000868"/>
    </source>
</evidence>
<evidence type="ECO:0000256" key="2">
    <source>
        <dbReference type="ARBA" id="ARBA00003968"/>
    </source>
</evidence>